<dbReference type="GO" id="GO:0032259">
    <property type="term" value="P:methylation"/>
    <property type="evidence" value="ECO:0007669"/>
    <property type="project" value="UniProtKB-KW"/>
</dbReference>
<reference evidence="6 7" key="1">
    <citation type="journal article" date="2019" name="Int. J. Syst. Evol. Microbiol.">
        <title>The Global Catalogue of Microorganisms (GCM) 10K type strain sequencing project: providing services to taxonomists for standard genome sequencing and annotation.</title>
        <authorList>
            <consortium name="The Broad Institute Genomics Platform"/>
            <consortium name="The Broad Institute Genome Sequencing Center for Infectious Disease"/>
            <person name="Wu L."/>
            <person name="Ma J."/>
        </authorList>
    </citation>
    <scope>NUCLEOTIDE SEQUENCE [LARGE SCALE GENOMIC DNA]</scope>
    <source>
        <strain evidence="6 7">JCM 10649</strain>
    </source>
</reference>
<dbReference type="GO" id="GO:0008168">
    <property type="term" value="F:methyltransferase activity"/>
    <property type="evidence" value="ECO:0007669"/>
    <property type="project" value="UniProtKB-KW"/>
</dbReference>
<dbReference type="InterPro" id="IPR029063">
    <property type="entry name" value="SAM-dependent_MTases_sf"/>
</dbReference>
<dbReference type="Gene3D" id="3.40.50.150">
    <property type="entry name" value="Vaccinia Virus protein VP39"/>
    <property type="match status" value="1"/>
</dbReference>
<dbReference type="Proteomes" id="UP001499895">
    <property type="component" value="Unassembled WGS sequence"/>
</dbReference>
<dbReference type="InterPro" id="IPR012967">
    <property type="entry name" value="COMT_dimerisation"/>
</dbReference>
<evidence type="ECO:0000256" key="1">
    <source>
        <dbReference type="ARBA" id="ARBA00022603"/>
    </source>
</evidence>
<dbReference type="InterPro" id="IPR036390">
    <property type="entry name" value="WH_DNA-bd_sf"/>
</dbReference>
<keyword evidence="7" id="KW-1185">Reference proteome</keyword>
<feature type="domain" description="O-methyltransferase dimerisation" evidence="5">
    <location>
        <begin position="22"/>
        <end position="97"/>
    </location>
</feature>
<dbReference type="CDD" id="cd02440">
    <property type="entry name" value="AdoMet_MTases"/>
    <property type="match status" value="1"/>
</dbReference>
<dbReference type="Pfam" id="PF00891">
    <property type="entry name" value="Methyltransf_2"/>
    <property type="match status" value="1"/>
</dbReference>
<accession>A0ABN1AI00</accession>
<name>A0ABN1AI00_9ACTN</name>
<evidence type="ECO:0000313" key="6">
    <source>
        <dbReference type="EMBL" id="GAA0477001.1"/>
    </source>
</evidence>
<dbReference type="InterPro" id="IPR036388">
    <property type="entry name" value="WH-like_DNA-bd_sf"/>
</dbReference>
<gene>
    <name evidence="6" type="ORF">GCM10009544_43760</name>
</gene>
<dbReference type="Gene3D" id="1.10.10.10">
    <property type="entry name" value="Winged helix-like DNA-binding domain superfamily/Winged helix DNA-binding domain"/>
    <property type="match status" value="1"/>
</dbReference>
<evidence type="ECO:0000259" key="5">
    <source>
        <dbReference type="Pfam" id="PF08100"/>
    </source>
</evidence>
<dbReference type="PANTHER" id="PTHR43712">
    <property type="entry name" value="PUTATIVE (AFU_ORTHOLOGUE AFUA_4G14580)-RELATED"/>
    <property type="match status" value="1"/>
</dbReference>
<evidence type="ECO:0000259" key="4">
    <source>
        <dbReference type="Pfam" id="PF00891"/>
    </source>
</evidence>
<evidence type="ECO:0000256" key="3">
    <source>
        <dbReference type="ARBA" id="ARBA00022691"/>
    </source>
</evidence>
<keyword evidence="1 6" id="KW-0489">Methyltransferase</keyword>
<dbReference type="RefSeq" id="WP_344093382.1">
    <property type="nucleotide sequence ID" value="NZ_BAAAHB010000054.1"/>
</dbReference>
<comment type="caution">
    <text evidence="6">The sequence shown here is derived from an EMBL/GenBank/DDBJ whole genome shotgun (WGS) entry which is preliminary data.</text>
</comment>
<dbReference type="EMBL" id="BAAAHB010000054">
    <property type="protein sequence ID" value="GAA0477001.1"/>
    <property type="molecule type" value="Genomic_DNA"/>
</dbReference>
<feature type="domain" description="O-methyltransferase C-terminal" evidence="4">
    <location>
        <begin position="121"/>
        <end position="331"/>
    </location>
</feature>
<dbReference type="SUPFAM" id="SSF46785">
    <property type="entry name" value="Winged helix' DNA-binding domain"/>
    <property type="match status" value="1"/>
</dbReference>
<keyword evidence="3" id="KW-0949">S-adenosyl-L-methionine</keyword>
<organism evidence="6 7">
    <name type="scientific">Streptomyces stramineus</name>
    <dbReference type="NCBI Taxonomy" id="173861"/>
    <lineage>
        <taxon>Bacteria</taxon>
        <taxon>Bacillati</taxon>
        <taxon>Actinomycetota</taxon>
        <taxon>Actinomycetes</taxon>
        <taxon>Kitasatosporales</taxon>
        <taxon>Streptomycetaceae</taxon>
        <taxon>Streptomyces</taxon>
    </lineage>
</organism>
<dbReference type="PIRSF" id="PIRSF005739">
    <property type="entry name" value="O-mtase"/>
    <property type="match status" value="1"/>
</dbReference>
<dbReference type="PANTHER" id="PTHR43712:SF2">
    <property type="entry name" value="O-METHYLTRANSFERASE CICE"/>
    <property type="match status" value="1"/>
</dbReference>
<dbReference type="Pfam" id="PF08100">
    <property type="entry name" value="Dimerisation"/>
    <property type="match status" value="1"/>
</dbReference>
<dbReference type="InterPro" id="IPR016461">
    <property type="entry name" value="COMT-like"/>
</dbReference>
<dbReference type="InterPro" id="IPR001077">
    <property type="entry name" value="COMT_C"/>
</dbReference>
<keyword evidence="2" id="KW-0808">Transferase</keyword>
<dbReference type="SUPFAM" id="SSF53335">
    <property type="entry name" value="S-adenosyl-L-methionine-dependent methyltransferases"/>
    <property type="match status" value="1"/>
</dbReference>
<evidence type="ECO:0000256" key="2">
    <source>
        <dbReference type="ARBA" id="ARBA00022679"/>
    </source>
</evidence>
<protein>
    <submittedName>
        <fullName evidence="6">Methyltransferase</fullName>
    </submittedName>
</protein>
<proteinExistence type="predicted"/>
<evidence type="ECO:0000313" key="7">
    <source>
        <dbReference type="Proteomes" id="UP001499895"/>
    </source>
</evidence>
<sequence length="352" mass="36953">MTGAEHEKEYTPPGWQARDTVMRLAFGQMSTQVLGVAVRLGVFDRVGGGEGTADGLARALGTHPGATLRLLRALAGLGLLAETAPGAFVTTAAGDLLRSGTPGTLLSLARMFTDPSMQRGWEFLDQAVRTGETTFETAFGTDFFGHLKEHPELSAEFNVAMGQATLVAAEALPGHHDFGRYGTIVDVGGGDGTLLAAILRAHPGPRGVIYDTAEGLAQAPARLAAQGLTDRVTLTVGDFFASAPAGGDLYLLKSVIHDWTDEQCVTILRHIRTVIPDSGTLMIVEPVLPAVVDAGTTPLAYLSDLNMLVNVGGRERTADDFAALCTEAGFALDAVSPLPQPNVFHVVEAKPV</sequence>
<dbReference type="Gene3D" id="1.10.287.1350">
    <property type="match status" value="1"/>
</dbReference>
<dbReference type="PROSITE" id="PS51683">
    <property type="entry name" value="SAM_OMT_II"/>
    <property type="match status" value="1"/>
</dbReference>